<dbReference type="NCBIfam" id="TIGR01207">
    <property type="entry name" value="rmlA"/>
    <property type="match status" value="1"/>
</dbReference>
<sequence>MADMARKGIILAGGSGTRLYPITHAISKQLLPVYDKPMIYYPLSTLMMAGIRDVLVISTPDDTPRFEAMLHDGQQWGMNIQYAVQSSPDGLAQAFVIGRQFISNNPSALILGDNIFYGHDLVKQLEHANAQRDGATVFAYHVHDPERYGVVEFDSEFRALSIEEKPAKPRSHYAVTGLYFYDNSVCDIAQSIRPSPRGELEITDVNCVYLNAGKLNVGIMGRGFAWLDTGTHDSLIEAATFIATLQKRQGLVVACPEEVAYRLGWIDAEQLLKLATPLAKSQYGRYLQTIVTDHVVWQSR</sequence>
<keyword evidence="5 11" id="KW-0808">Transferase</keyword>
<evidence type="ECO:0000256" key="7">
    <source>
        <dbReference type="ARBA" id="ARBA00022723"/>
    </source>
</evidence>
<keyword evidence="7 11" id="KW-0479">Metal-binding</keyword>
<reference evidence="13 14" key="1">
    <citation type="submission" date="2018-01" db="EMBL/GenBank/DDBJ databases">
        <title>Genomic Encyclopedia of Type Strains, Phase III (KMG-III): the genomes of soil and plant-associated and newly described type strains.</title>
        <authorList>
            <person name="Whitman W."/>
        </authorList>
    </citation>
    <scope>NUCLEOTIDE SEQUENCE [LARGE SCALE GENOMIC DNA]</scope>
    <source>
        <strain evidence="13 14">HKI456</strain>
    </source>
</reference>
<dbReference type="PANTHER" id="PTHR43532:SF1">
    <property type="entry name" value="GLUCOSE-1-PHOSPHATE THYMIDYLYLTRANSFERASE 1"/>
    <property type="match status" value="1"/>
</dbReference>
<comment type="similarity">
    <text evidence="2 11">Belongs to the glucose-1-phosphate thymidylyltransferase family.</text>
</comment>
<keyword evidence="14" id="KW-1185">Reference proteome</keyword>
<evidence type="ECO:0000256" key="5">
    <source>
        <dbReference type="ARBA" id="ARBA00022679"/>
    </source>
</evidence>
<keyword evidence="8 11" id="KW-0460">Magnesium</keyword>
<proteinExistence type="inferred from homology"/>
<evidence type="ECO:0000256" key="8">
    <source>
        <dbReference type="ARBA" id="ARBA00022842"/>
    </source>
</evidence>
<dbReference type="GO" id="GO:0046872">
    <property type="term" value="F:metal ion binding"/>
    <property type="evidence" value="ECO:0007669"/>
    <property type="project" value="UniProtKB-KW"/>
</dbReference>
<evidence type="ECO:0000313" key="14">
    <source>
        <dbReference type="Proteomes" id="UP000243096"/>
    </source>
</evidence>
<evidence type="ECO:0000256" key="9">
    <source>
        <dbReference type="ARBA" id="ARBA00037065"/>
    </source>
</evidence>
<comment type="subunit">
    <text evidence="3">Homotetramer.</text>
</comment>
<evidence type="ECO:0000256" key="10">
    <source>
        <dbReference type="ARBA" id="ARBA00049336"/>
    </source>
</evidence>
<dbReference type="FunFam" id="3.90.550.10:FF:000023">
    <property type="entry name" value="Glucose-1-phosphate thymidylyltransferase"/>
    <property type="match status" value="1"/>
</dbReference>
<feature type="domain" description="Nucleotidyl transferase" evidence="12">
    <location>
        <begin position="7"/>
        <end position="243"/>
    </location>
</feature>
<dbReference type="Pfam" id="PF00483">
    <property type="entry name" value="NTP_transferase"/>
    <property type="match status" value="1"/>
</dbReference>
<dbReference type="EC" id="2.7.7.24" evidence="4 11"/>
<dbReference type="CDD" id="cd02538">
    <property type="entry name" value="G1P_TT_short"/>
    <property type="match status" value="1"/>
</dbReference>
<evidence type="ECO:0000256" key="1">
    <source>
        <dbReference type="ARBA" id="ARBA00001946"/>
    </source>
</evidence>
<evidence type="ECO:0000256" key="6">
    <source>
        <dbReference type="ARBA" id="ARBA00022695"/>
    </source>
</evidence>
<comment type="function">
    <text evidence="9 11">Catalyzes the formation of dTDP-glucose, from dTTP and glucose 1-phosphate, as well as its pyrophosphorolysis.</text>
</comment>
<evidence type="ECO:0000256" key="2">
    <source>
        <dbReference type="ARBA" id="ARBA00010480"/>
    </source>
</evidence>
<dbReference type="Proteomes" id="UP000243096">
    <property type="component" value="Unassembled WGS sequence"/>
</dbReference>
<evidence type="ECO:0000256" key="11">
    <source>
        <dbReference type="RuleBase" id="RU003706"/>
    </source>
</evidence>
<dbReference type="EMBL" id="PRDW01000003">
    <property type="protein sequence ID" value="PPB84425.1"/>
    <property type="molecule type" value="Genomic_DNA"/>
</dbReference>
<dbReference type="GO" id="GO:0008879">
    <property type="term" value="F:glucose-1-phosphate thymidylyltransferase activity"/>
    <property type="evidence" value="ECO:0007669"/>
    <property type="project" value="UniProtKB-EC"/>
</dbReference>
<dbReference type="Gene3D" id="3.90.550.10">
    <property type="entry name" value="Spore Coat Polysaccharide Biosynthesis Protein SpsA, Chain A"/>
    <property type="match status" value="1"/>
</dbReference>
<dbReference type="InterPro" id="IPR005907">
    <property type="entry name" value="G1P_thy_trans_s"/>
</dbReference>
<comment type="caution">
    <text evidence="13">The sequence shown here is derived from an EMBL/GenBank/DDBJ whole genome shotgun (WGS) entry which is preliminary data.</text>
</comment>
<protein>
    <recommendedName>
        <fullName evidence="4 11">Glucose-1-phosphate thymidylyltransferase</fullName>
        <ecNumber evidence="4 11">2.7.7.24</ecNumber>
    </recommendedName>
</protein>
<evidence type="ECO:0000256" key="4">
    <source>
        <dbReference type="ARBA" id="ARBA00012461"/>
    </source>
</evidence>
<accession>A0A2P5KCN7</accession>
<name>A0A2P5KCN7_9BURK</name>
<evidence type="ECO:0000256" key="3">
    <source>
        <dbReference type="ARBA" id="ARBA00011881"/>
    </source>
</evidence>
<organism evidence="13 14">
    <name type="scientific">Mycetohabitans endofungorum</name>
    <dbReference type="NCBI Taxonomy" id="417203"/>
    <lineage>
        <taxon>Bacteria</taxon>
        <taxon>Pseudomonadati</taxon>
        <taxon>Pseudomonadota</taxon>
        <taxon>Betaproteobacteria</taxon>
        <taxon>Burkholderiales</taxon>
        <taxon>Burkholderiaceae</taxon>
        <taxon>Mycetohabitans</taxon>
    </lineage>
</organism>
<dbReference type="InterPro" id="IPR005835">
    <property type="entry name" value="NTP_transferase_dom"/>
</dbReference>
<dbReference type="PANTHER" id="PTHR43532">
    <property type="entry name" value="GLUCOSE-1-PHOSPHATE THYMIDYLYLTRANSFERASE"/>
    <property type="match status" value="1"/>
</dbReference>
<comment type="cofactor">
    <cofactor evidence="1">
        <name>Mg(2+)</name>
        <dbReference type="ChEBI" id="CHEBI:18420"/>
    </cofactor>
</comment>
<dbReference type="AlphaFoldDB" id="A0A2P5KCN7"/>
<keyword evidence="6 11" id="KW-0548">Nucleotidyltransferase</keyword>
<dbReference type="InterPro" id="IPR029044">
    <property type="entry name" value="Nucleotide-diphossugar_trans"/>
</dbReference>
<comment type="catalytic activity">
    <reaction evidence="10 11">
        <text>dTTP + alpha-D-glucose 1-phosphate + H(+) = dTDP-alpha-D-glucose + diphosphate</text>
        <dbReference type="Rhea" id="RHEA:15225"/>
        <dbReference type="ChEBI" id="CHEBI:15378"/>
        <dbReference type="ChEBI" id="CHEBI:33019"/>
        <dbReference type="ChEBI" id="CHEBI:37568"/>
        <dbReference type="ChEBI" id="CHEBI:57477"/>
        <dbReference type="ChEBI" id="CHEBI:58601"/>
        <dbReference type="EC" id="2.7.7.24"/>
    </reaction>
</comment>
<evidence type="ECO:0000259" key="12">
    <source>
        <dbReference type="Pfam" id="PF00483"/>
    </source>
</evidence>
<evidence type="ECO:0000313" key="13">
    <source>
        <dbReference type="EMBL" id="PPB84425.1"/>
    </source>
</evidence>
<dbReference type="SUPFAM" id="SSF53448">
    <property type="entry name" value="Nucleotide-diphospho-sugar transferases"/>
    <property type="match status" value="1"/>
</dbReference>
<gene>
    <name evidence="13" type="ORF">B0O95_103115</name>
</gene>